<feature type="transmembrane region" description="Helical" evidence="1">
    <location>
        <begin position="20"/>
        <end position="39"/>
    </location>
</feature>
<dbReference type="RefSeq" id="WP_257787562.1">
    <property type="nucleotide sequence ID" value="NZ_AXAX01000005.1"/>
</dbReference>
<dbReference type="AlphaFoldDB" id="A0A0E4FW25"/>
<organism evidence="2 3">
    <name type="scientific">Bradyrhizobium diazoefficiens</name>
    <dbReference type="NCBI Taxonomy" id="1355477"/>
    <lineage>
        <taxon>Bacteria</taxon>
        <taxon>Pseudomonadati</taxon>
        <taxon>Pseudomonadota</taxon>
        <taxon>Alphaproteobacteria</taxon>
        <taxon>Hyphomicrobiales</taxon>
        <taxon>Nitrobacteraceae</taxon>
        <taxon>Bradyrhizobium</taxon>
    </lineage>
</organism>
<sequence length="40" mass="4201">MPTNLPVSKGLDMRRIVQRVIAAIVMSISIVAAAVGTTYG</sequence>
<keyword evidence="1" id="KW-0812">Transmembrane</keyword>
<dbReference type="Proteomes" id="UP000063308">
    <property type="component" value="Chromosome"/>
</dbReference>
<evidence type="ECO:0000256" key="1">
    <source>
        <dbReference type="SAM" id="Phobius"/>
    </source>
</evidence>
<evidence type="ECO:0000313" key="3">
    <source>
        <dbReference type="Proteomes" id="UP000063308"/>
    </source>
</evidence>
<name>A0A0E4FW25_9BRAD</name>
<accession>A0A0E4FW25</accession>
<evidence type="ECO:0000313" key="2">
    <source>
        <dbReference type="EMBL" id="BAR55087.1"/>
    </source>
</evidence>
<proteinExistence type="predicted"/>
<keyword evidence="1" id="KW-0472">Membrane</keyword>
<dbReference type="EMBL" id="AP014685">
    <property type="protein sequence ID" value="BAR55087.1"/>
    <property type="molecule type" value="Genomic_DNA"/>
</dbReference>
<keyword evidence="1" id="KW-1133">Transmembrane helix</keyword>
<protein>
    <submittedName>
        <fullName evidence="2">Uncharacterized protein</fullName>
    </submittedName>
</protein>
<gene>
    <name evidence="2" type="ORF">NK6_1904</name>
</gene>
<reference evidence="2 3" key="1">
    <citation type="submission" date="2014-11" db="EMBL/GenBank/DDBJ databases">
        <title>Symbiosis island explosion on the genome of extra-slow-growing strains of soybean bradyrhizobia with massive insertion sequences.</title>
        <authorList>
            <person name="Iida T."/>
            <person name="Minamisawa K."/>
        </authorList>
    </citation>
    <scope>NUCLEOTIDE SEQUENCE [LARGE SCALE GENOMIC DNA]</scope>
    <source>
        <strain evidence="2 3">NK6</strain>
    </source>
</reference>